<dbReference type="OMA" id="KFMKDWR"/>
<feature type="region of interest" description="Disordered" evidence="26">
    <location>
        <begin position="1591"/>
        <end position="1641"/>
    </location>
</feature>
<feature type="region of interest" description="Disordered" evidence="26">
    <location>
        <begin position="2300"/>
        <end position="2331"/>
    </location>
</feature>
<feature type="region of interest" description="Disordered" evidence="26">
    <location>
        <begin position="2433"/>
        <end position="2465"/>
    </location>
</feature>
<evidence type="ECO:0000256" key="1">
    <source>
        <dbReference type="ARBA" id="ARBA00001913"/>
    </source>
</evidence>
<feature type="compositionally biased region" description="Basic and acidic residues" evidence="26">
    <location>
        <begin position="1971"/>
        <end position="1987"/>
    </location>
</feature>
<feature type="domain" description="Ig-like" evidence="28">
    <location>
        <begin position="3725"/>
        <end position="3813"/>
    </location>
</feature>
<feature type="compositionally biased region" description="Basic and acidic residues" evidence="26">
    <location>
        <begin position="621"/>
        <end position="633"/>
    </location>
</feature>
<feature type="region of interest" description="Disordered" evidence="26">
    <location>
        <begin position="4600"/>
        <end position="4683"/>
    </location>
</feature>
<evidence type="ECO:0000256" key="26">
    <source>
        <dbReference type="SAM" id="MobiDB-lite"/>
    </source>
</evidence>
<dbReference type="EC" id="2.7.11.18" evidence="5"/>
<feature type="compositionally biased region" description="Polar residues" evidence="26">
    <location>
        <begin position="1949"/>
        <end position="1965"/>
    </location>
</feature>
<dbReference type="GO" id="GO:0031672">
    <property type="term" value="C:A band"/>
    <property type="evidence" value="ECO:0007669"/>
    <property type="project" value="UniProtKB-SubCell"/>
</dbReference>
<feature type="compositionally biased region" description="Basic and acidic residues" evidence="26">
    <location>
        <begin position="1540"/>
        <end position="1558"/>
    </location>
</feature>
<dbReference type="FunFam" id="2.60.40.10:FF:000080">
    <property type="entry name" value="Myosin light chain kinase, smooth muscle"/>
    <property type="match status" value="1"/>
</dbReference>
<feature type="compositionally biased region" description="Basic and acidic residues" evidence="26">
    <location>
        <begin position="1815"/>
        <end position="1848"/>
    </location>
</feature>
<keyword evidence="10" id="KW-0597">Phosphoprotein</keyword>
<feature type="compositionally biased region" description="Polar residues" evidence="26">
    <location>
        <begin position="4674"/>
        <end position="4683"/>
    </location>
</feature>
<feature type="compositionally biased region" description="Low complexity" evidence="26">
    <location>
        <begin position="5624"/>
        <end position="5647"/>
    </location>
</feature>
<feature type="compositionally biased region" description="Polar residues" evidence="26">
    <location>
        <begin position="4652"/>
        <end position="4665"/>
    </location>
</feature>
<feature type="compositionally biased region" description="Low complexity" evidence="26">
    <location>
        <begin position="4393"/>
        <end position="4412"/>
    </location>
</feature>
<keyword evidence="9" id="KW-0723">Serine/threonine-protein kinase</keyword>
<evidence type="ECO:0000256" key="15">
    <source>
        <dbReference type="ARBA" id="ARBA00022777"/>
    </source>
</evidence>
<feature type="domain" description="Ig-like" evidence="28">
    <location>
        <begin position="2635"/>
        <end position="2720"/>
    </location>
</feature>
<feature type="domain" description="Ig-like" evidence="28">
    <location>
        <begin position="3211"/>
        <end position="3288"/>
    </location>
</feature>
<feature type="compositionally biased region" description="Basic and acidic residues" evidence="26">
    <location>
        <begin position="1487"/>
        <end position="1509"/>
    </location>
</feature>
<feature type="region of interest" description="Disordered" evidence="26">
    <location>
        <begin position="3635"/>
        <end position="3671"/>
    </location>
</feature>
<dbReference type="GO" id="GO:0030154">
    <property type="term" value="P:cell differentiation"/>
    <property type="evidence" value="ECO:0007669"/>
    <property type="project" value="UniProtKB-ARBA"/>
</dbReference>
<feature type="region of interest" description="Disordered" evidence="26">
    <location>
        <begin position="5614"/>
        <end position="5676"/>
    </location>
</feature>
<dbReference type="GeneID" id="108682041"/>
<feature type="compositionally biased region" description="Polar residues" evidence="26">
    <location>
        <begin position="2071"/>
        <end position="2080"/>
    </location>
</feature>
<feature type="domain" description="Ig-like" evidence="28">
    <location>
        <begin position="5084"/>
        <end position="5174"/>
    </location>
</feature>
<dbReference type="FunFam" id="2.60.40.10:FF:000557">
    <property type="entry name" value="Myosin binding protein Ha"/>
    <property type="match status" value="1"/>
</dbReference>
<dbReference type="InterPro" id="IPR036116">
    <property type="entry name" value="FN3_sf"/>
</dbReference>
<keyword evidence="21" id="KW-1015">Disulfide bond</keyword>
<dbReference type="SMART" id="SM00060">
    <property type="entry name" value="FN3"/>
    <property type="match status" value="2"/>
</dbReference>
<feature type="region of interest" description="Disordered" evidence="26">
    <location>
        <begin position="1670"/>
        <end position="1749"/>
    </location>
</feature>
<keyword evidence="13" id="KW-0677">Repeat</keyword>
<dbReference type="InterPro" id="IPR008271">
    <property type="entry name" value="Ser/Thr_kinase_AS"/>
</dbReference>
<evidence type="ECO:0000256" key="4">
    <source>
        <dbReference type="ARBA" id="ARBA00006692"/>
    </source>
</evidence>
<dbReference type="GO" id="GO:0032982">
    <property type="term" value="C:myosin filament"/>
    <property type="evidence" value="ECO:0007669"/>
    <property type="project" value="UniProtKB-KW"/>
</dbReference>
<keyword evidence="11" id="KW-0808">Transferase</keyword>
<feature type="region of interest" description="Disordered" evidence="26">
    <location>
        <begin position="2234"/>
        <end position="2270"/>
    </location>
</feature>
<feature type="compositionally biased region" description="Low complexity" evidence="26">
    <location>
        <begin position="4761"/>
        <end position="4778"/>
    </location>
</feature>
<feature type="region of interest" description="Disordered" evidence="26">
    <location>
        <begin position="941"/>
        <end position="1047"/>
    </location>
</feature>
<evidence type="ECO:0000256" key="22">
    <source>
        <dbReference type="ARBA" id="ARBA00023179"/>
    </source>
</evidence>
<dbReference type="GO" id="GO:0040017">
    <property type="term" value="P:positive regulation of locomotion"/>
    <property type="evidence" value="ECO:0007669"/>
    <property type="project" value="UniProtKB-ARBA"/>
</dbReference>
<feature type="region of interest" description="Disordered" evidence="26">
    <location>
        <begin position="2832"/>
        <end position="2851"/>
    </location>
</feature>
<feature type="compositionally biased region" description="Basic and acidic residues" evidence="26">
    <location>
        <begin position="2179"/>
        <end position="2219"/>
    </location>
</feature>
<feature type="domain" description="Ig-like" evidence="28">
    <location>
        <begin position="3311"/>
        <end position="3400"/>
    </location>
</feature>
<feature type="region of interest" description="Disordered" evidence="26">
    <location>
        <begin position="1211"/>
        <end position="1232"/>
    </location>
</feature>
<evidence type="ECO:0000256" key="10">
    <source>
        <dbReference type="ARBA" id="ARBA00022553"/>
    </source>
</evidence>
<feature type="compositionally biased region" description="Basic and acidic residues" evidence="26">
    <location>
        <begin position="947"/>
        <end position="956"/>
    </location>
</feature>
<feature type="compositionally biased region" description="Basic and acidic residues" evidence="26">
    <location>
        <begin position="1670"/>
        <end position="1686"/>
    </location>
</feature>
<keyword evidence="19" id="KW-0112">Calmodulin-binding</keyword>
<feature type="region of interest" description="Disordered" evidence="26">
    <location>
        <begin position="5742"/>
        <end position="5771"/>
    </location>
</feature>
<feature type="region of interest" description="Disordered" evidence="26">
    <location>
        <begin position="4887"/>
        <end position="5012"/>
    </location>
</feature>
<dbReference type="SMART" id="SM00408">
    <property type="entry name" value="IGc2"/>
    <property type="match status" value="14"/>
</dbReference>
<evidence type="ECO:0000256" key="25">
    <source>
        <dbReference type="PROSITE-ProRule" id="PRU10141"/>
    </source>
</evidence>
<protein>
    <recommendedName>
        <fullName evidence="6">Myosin light chain kinase, smooth muscle</fullName>
        <ecNumber evidence="5">2.7.11.18</ecNumber>
    </recommendedName>
    <alternativeName>
        <fullName evidence="24">Telokin</fullName>
    </alternativeName>
</protein>
<dbReference type="InterPro" id="IPR003599">
    <property type="entry name" value="Ig_sub"/>
</dbReference>
<feature type="region of interest" description="Disordered" evidence="26">
    <location>
        <begin position="2363"/>
        <end position="2414"/>
    </location>
</feature>
<feature type="compositionally biased region" description="Polar residues" evidence="26">
    <location>
        <begin position="1859"/>
        <end position="1883"/>
    </location>
</feature>
<feature type="region of interest" description="Disordered" evidence="26">
    <location>
        <begin position="2511"/>
        <end position="2530"/>
    </location>
</feature>
<dbReference type="PANTHER" id="PTHR47633:SF7">
    <property type="entry name" value="TITIN HOMOLOG"/>
    <property type="match status" value="1"/>
</dbReference>
<dbReference type="PROSITE" id="PS50011">
    <property type="entry name" value="PROTEIN_KINASE_DOM"/>
    <property type="match status" value="1"/>
</dbReference>
<reference evidence="31" key="1">
    <citation type="submission" date="2025-08" db="UniProtKB">
        <authorList>
            <consortium name="RefSeq"/>
        </authorList>
    </citation>
    <scope>IDENTIFICATION</scope>
    <source>
        <tissue evidence="31">Whole organism</tissue>
    </source>
</reference>
<dbReference type="SUPFAM" id="SSF48726">
    <property type="entry name" value="Immunoglobulin"/>
    <property type="match status" value="14"/>
</dbReference>
<feature type="region of interest" description="Disordered" evidence="26">
    <location>
        <begin position="4757"/>
        <end position="4788"/>
    </location>
</feature>
<dbReference type="FunFam" id="2.60.40.10:FF:000425">
    <property type="entry name" value="Myosin light chain kinase"/>
    <property type="match status" value="1"/>
</dbReference>
<feature type="compositionally biased region" description="Basic and acidic residues" evidence="26">
    <location>
        <begin position="1449"/>
        <end position="1467"/>
    </location>
</feature>
<dbReference type="CDD" id="cd14103">
    <property type="entry name" value="STKc_MLCK"/>
    <property type="match status" value="1"/>
</dbReference>
<keyword evidence="14 25" id="KW-0547">Nucleotide-binding</keyword>
<feature type="region of interest" description="Disordered" evidence="26">
    <location>
        <begin position="4425"/>
        <end position="4471"/>
    </location>
</feature>
<dbReference type="FunFam" id="2.60.40.10:FF:000345">
    <property type="entry name" value="Muscle M-line assembly protein unc-89"/>
    <property type="match status" value="1"/>
</dbReference>
<feature type="compositionally biased region" description="Basic and acidic residues" evidence="26">
    <location>
        <begin position="2837"/>
        <end position="2847"/>
    </location>
</feature>
<evidence type="ECO:0000256" key="16">
    <source>
        <dbReference type="ARBA" id="ARBA00022837"/>
    </source>
</evidence>
<feature type="compositionally biased region" description="Basic and acidic residues" evidence="26">
    <location>
        <begin position="1002"/>
        <end position="1043"/>
    </location>
</feature>
<evidence type="ECO:0000256" key="5">
    <source>
        <dbReference type="ARBA" id="ARBA00012430"/>
    </source>
</evidence>
<evidence type="ECO:0000256" key="13">
    <source>
        <dbReference type="ARBA" id="ARBA00022737"/>
    </source>
</evidence>
<feature type="domain" description="Ig-like" evidence="28">
    <location>
        <begin position="2740"/>
        <end position="2828"/>
    </location>
</feature>
<dbReference type="Proteomes" id="UP000694843">
    <property type="component" value="Unplaced"/>
</dbReference>
<feature type="compositionally biased region" description="Low complexity" evidence="26">
    <location>
        <begin position="4446"/>
        <end position="4466"/>
    </location>
</feature>
<name>A0A979FID1_HYAAZ</name>
<feature type="compositionally biased region" description="Low complexity" evidence="26">
    <location>
        <begin position="4425"/>
        <end position="4437"/>
    </location>
</feature>
<sequence length="5771" mass="637917">MVSSNAPVELVFERSAGDVLAKLQEASENIPEKQLKIIKSIKNPQKDLVVFLEVAENIGDGLELVQNIVLPKRDLLLKRLAKSAADPDNVDIPAFEITKIVKDGNELKTRICMKKVKVMFPESQLVKVDEISLAALCKASITEQLMDATSKIEEKTHEICSTPLDLGPALDSKQPNEGEADQLQKNLSSSRELQVIKDNVCAALTHCQPKLSHDDAQILQGALDAMKESKKPIEILENYDQAQRKFEMREAKEEVAEDLLSELLSLKNVRDLNVTLETKHSLPNSVEIVHKVIGPPKERLCAIQPKIDVSHSDVPVFEISELSVDGNLKIRQTSVSTAAVTIGGDDNITLDANQLAAKCMAAITGLLAQLPTQEKPGSNFASLFTPKLTHAVESKLDGGAETKPASYATESVSVADMDDNQEIQKAREPKKGATEVPIISSEAVLSACEEILKSQGGAIEPADLEKYLNISEAADKVLDDVLQTAAKGTVSTSAQASLIAKKKEISDNKKELLKKKKLVQEDNKTPKSQAVQVLQLTTEASRSATVTENIPDSIGPVAEEKPMSSAIPPELADVLQSKLADAGSQAAAILLTLERSLASAFQSSSDSANQMLLLAEDKTEDNNLKVESSKTVDETLSQVDSQGLDVSSEPQLQFGESPSLECKTIDSSDTEKTNEDVSQNDVLLTSPQAFRNKNNVTLSHGIECATHDGDENNFEINALQSTSDSVSSDVAVDHTGDKRDVVIDNTVLPDKTGGITAENDKIIKREASVQSGEKGKGNDKKVTFSEKETIHDFVVEFSDQEDVQHDAGSGMSPHGALEITEKDSNVSLVGSSEAMSQQEKASYEKDNKISSEDNLIENGIPKRLNESITTEVSVPEEMIVSTEEVKRDSTRVDVHHEKLEAPRGTTVQLTVGGGSTILAAPAIKSENQEEINKFESDFVETPIQSKTQKDNSHESQPDDSVFMAEAVSKKAVPETPSPDKLNTEEASQVNKNESAVAQVSEYSKENDVDPNKQKTAMVEDRGRAESFRKQTDDVSEADSKSSELVEVQSHQTMQALLTREEIETKNKKLGLSDSKIGSIKQDQSGDASSPVASEREAIHEKEIASEIHSEQGENVVKDKIELPTASDKNEKQMVTKTPENIEVSEGEVKSQTSVENIIDVRGGKVNLDGESDRNMPVTEKVEKMDAPVMTSTLDSADSNVSVPVGNNTLISGDATGDKISRNEAEEKGTSLSTKKDYVTFESEVSGNIDENMMTARNVGNLTAKIDLVAEDAAENETRAKIEPNAKETGVLEDGKVKILHEKIIDETSGQSLEIKCVTPDKRKTDAQEGIVNNFHEVIRKEEDVSDENATGKSIGLGQPKLKSEADVEVEKKTSADQTTKIGGNDYEEVGGASIKIDSPKAKKLPEETKQLQEPETHSIPNEKTREDPQKNADERKIPGQSDVGIELDCAEKLSNETSKAENDKDKTLVGTVSADKKAAQNKIVKSGPEELRKDVIDEKVSGTDTKSGKPQEGSTTVVGKKTVEADPERKDILSDSSGPEDEKLIKTNTERQDSRKIQGESSNDLQAAEMNATKKIGPEKLLADLDHKEIEAREADRYPKEVSSEVKDKAKSTRTLGKERVSSEVYDDAKEKTAETDAERKHFEVTSAYTIDEAAGSDMKINFKIALADADKTTPAKKGGEEKDFEGTSDSADETTIAKKDTGERDFTKTSADLDETKNPEPDEMSRDSVKALSDLTKGQRAEKIVYSGNDADKISAEIIVDEKSGGSFRSERSDSEEFLADVREQMEPTSDTRRDSKKSSADDEDEDFIISQRAKAEQHEPKISSSAVEHELAIKAGVMRKDSEKSLPDAANEISIKIDNQQSDYKNSSENYSKKINSQQASYDAKEENEAATSDAERKDYQVTAVPGEEHASVEDDELAPSASDREEGPKEAQRKPIEIEKRDGGIPTSSVTRTENMFETNQIAEDDGIQVHRAEKARVPEDSESGKMNIASVGSDDALIPQETKYTEPVAATMEVARKKEKHGRKGSSEIEETYSVATLKVDENKTMPAVKTSSTDVAGEVLKRSESTSDNVSSSGTIELAGHDDEVSHRKINASSIADEDFKIRDKSATEKDVASRKRTEENLREEGKSMKKDATTEARKTSSTKEVTCENDELPTKTTKASTEEDESALRKKKRAEEDERVAAERRLRQEEEAQREQEAEALHEKKAAARKQERLKELQEREEALLQEEKMRQERRRKQKEEKEKELQAEEERLRKLNEEREEKRRLRKMEEIEARKAEEIREREKEKRRQAELEARRMELDMKHKAEEDAMRAEEEDRKAKRKQRLLDEEKALAEEREKMEKDLFERREARRKLLEEESTEKTTLRRTHDEKEENKVIDTSIRQREKHEKEAREFEEMNQKMVESKIRREEAEKLRARELQMLEDMERQRVQEEKKKLEEELRRREDLKRQQEEDMRQQTELFLKKEEERRKRRLEERMRWYKDDETGKLDYTEKELVVHPLPLDMRKPRDSESEDGFRRDVRRRPKFSTKLQDRQAARGTRVKLSCNVLCGPDDPLPEIEWFKGGYPLKEEDRIKTSFIDGLASLEIREAARSDSGEYTCTANNRHGRVTTSCDLRVKGEEENKPSPPTFTTSIRERYVAEDDELVLSCHVTGFPPPKTTWLKDADKVPASQRFQSVVSDEGICSLIIKNPRAADSGLYSCHAENRVYRDEISANVRVPVDRKSQVPDNTETPRFVTELCDQRVPEDGTLTLQVDVAGTPTPDILWLFNGRSLAPSGKMRVSSVGSSHTLTVFQVKEKDLGTYSCRIQNPYGNAYTLSTVSFGTARPRRGGSDKSGETEMRAPSFTERPESMITAFRDEELTLSCTVMGEPTPRVTWLKGMQDVSNRFTSHKTVQGNTHTWTLRGVQFTDSGTYTIEAKNAHGTVRSYCSVKVKDNSRSRSYSPRGTERFPSVSHDEDQRRMSGRFIRDVPGKVGTIRAVDVGKSWVSLKWGKPEHVGSCPVTAYKIEAWILGEEARWQELAVSPICSFDAYHLKPEREYLFRVTPRNKYGWGEVEMTPRPVRVGRTIEQPIIPRTLPRQVRCMPGGSISFDAQVTGDPLPEVRWYKDGSVLDPQRYPRFSTQFSAGTIHNVFGYVHKVSLRIDDLHWEDEGKYEMEAVNPGGRVTSYTRLLSTSDCSVLEAHEKINRHLTALSRMDAVPCLAPQFALRLRDRRVQVGFPVRLTCQVIAVPAPDVRWCKDGVPLVEDDGHRTWQEDGHFYSLELSEAQHEDAAIYSVTATNPYGCVTCRCRLIVDSGLRSYISPMFLRELEDVSVSEGETIILQTVIEAYPTIGVVWHRDGHRIRPSRKYTFDLDEDGLATLEIERARYSDGGLYTCTATNEMGTIESICRVSVASRLPDLSVAHSTDGQAARAPMFLRKPRAIDAEEGDMVIIECEVAGEPKPTVTWLRDWLKPSVYSDGSRFTEVDSSPVYKLEIPNCRLEDTGAYSILAKNDHGESRAVISLQVYTKGLKGDLKGGSVKRGVMEAVPRVVRPLQDVRCCDGDAVTLETLFDAPPACLVRWEKQGHVLKDTGDVSWDWDGARARLKIRAVYPEDEGEYCCIVYNDMGKAVTSATLVVEMAEDKENDLTVQMEHRPDLSRRTTPSRATPSRYSRSPSVTSFTREGSAHSWAGVGWREPSIPVAHWRPLSRGSSPLLFGRRYTPEPSARSKQKRAHGPKFYYIPHDRIVEEGETVTFQCAIKGHPTPKTSWDKDSMKLMQGGRYRMEERGEVRTIEITKVTQQDAGLYRVTIENDLGREQATARLDVIKASSNKYAGYVRSWHTSPLTAPRFTRALPSTSVRDGAKLKLSTDFTGSPAPRAKWYRNNELLPSCSDFEQTRTSCSATLEIAAATASDAGTYTCVIINDKGRAHCSCQVTVEHRLAGAGPPLFMEGLQHDTALDGDPLKLGVTLQGSHPIKVLWVKNDQIIEASDRLHIQSSPANCCTSYPTSSPTFSSNSKSSPSSTKASPASPITDSHHWLAFDQVIPDDSGLYLCEASNQHGEAYSFCRLKVLDPQECAPCPPTIIGAFTPLTVRERARARFRAIVTGHPRPAITWQLDGQPIVSSKSVQITCHESEEGLVVYLSFPSAGVGDSGTISLTATNVAGTQTLLTSLIVIPETDAERPRTSNASRSLAEKTEPPSSQSRNVLRTANPTDARKSRSPIKQKTLSIKSKPTASKLNENNRLVSVTTNKESSSQKSASHSSTEQSSPQSPSPRASITRTPSPHLTYQFKSLSASTSRSSIKSRSTSPVCITTRLCRLESLKNDYNFDYNDDLRFKSTVRRFSQEIEALSANGSQESSKIKSGCQSPTDIDNGAANLRGRPPIAKSYSKSTVVSRTQSNHLSRSVSPSSIKSISPSTTSSELRGLKLGAGLDLGASKSSASTKKPSQGNTSAAKSSSGPSTTSPLSRPSSSPSPTHAISPRVNASKVLLAKSVVQRSQSLKTPLRSSTNPEQRKLAAKYSFRAASLESRPERIIQPLQKKSVETKKSTEIVTGEKQETTTRISTTGEPLKLNCNDSCPKKTVLKAKPKSPLNGIAASSASPKETIKLGCGSFNTTKAETRSKSSPSRGAERMATALPPNNLTSVDAKSKRPPSPNLVPESKTANKLTVTTSHKNITGAASRDATPNSKNNSRVSALRDKFNENSSNSTKKVSANSPAVPRTFLRKVKIENSQGTFSASHSAEDKPISTPLSISRNISAPEIETKLQLARSSSPKYSKSNSYNKCINSPRNSTKGGTRVADISSKFRVNKIESTTHQNSTNNDKIISHSPENSEGIVTRRVSGSIDHQNDSQIVDEVTYEPLLSTRKTKLSKLGPSFTNRVSSTELELIKPKTIIDSTPSSIATSTEQEETSTTKGLPTKPRPSSLILISHSRPKSSSMRASSGDIEVQQTTMTKDDSMPLNTSTDPASQSRKSSLTTPPKPTLSSHTKQFEIKPRECKADEASVECSPTKALPPSPQPSARRENVVLRLSSISSVRSTVSSHLKLECDDSDGENDTETVLKILERHISATTEGERLPLDGHSQVKDEDDEEGAQITSGPDDVIVIKGQSATLAIRYCGNPEPEVTWLKKDQILKDDGRYTVDTSNGRSSLSIHNVTADDSAKYTVVVRNCISAHAGFASLSVEDVPQAPAAQPNLSEVGAGCVTLSWYGPAYDGGSVVTGYTVQTRKVGQVLWTSLVEKWHSTSYKVLDQEVGGQYEYRVMAHNIHGVSEPSKPSQPITLQGGPDKELQRNGARGDAPQQDDEEGDDGIADFEHCVVEVESGEAFSELYSLHEEVGKGRFGIVYRCTDKRTNKQRAAKIIKCIQAKEKEKVREEISIMNALRHPKLLQLAAAFERQRDVVMVMEFIAGGELFERVVADDFTLTERDVVLFMRQICEGVQYMHNCNILHLDLKPENILCVRKTSHKIKLIDFGLARRFDPAQPCRVLFGTPEFIAPEIINYEPISFASDMWSVGVICYVLLSGLSPFMGDNDAETFANITRAEFDFDDDAFNPISDLAKAFITSLLVNRKEKRLTSQECLQHPWLTKTEGAMYDRVIPTEKLKKFIIRRKWQKTGNAIRALGRMASLTNRRNSRSSSPTCLSPLPEQQPYSPSSSSSTAFPLLNGDKKSCPPSVRGNSVVSERSDSGISECSVSVDELLHNANNILKVVASKPPLTNGTPPAGDTAPLEHHAKGVEWQSSVDSAVGDVIDVPKTSSHRKISREAFVETSSGSSDVTSHSRI</sequence>
<feature type="region of interest" description="Disordered" evidence="26">
    <location>
        <begin position="4341"/>
        <end position="4412"/>
    </location>
</feature>
<dbReference type="Pfam" id="PF00041">
    <property type="entry name" value="fn3"/>
    <property type="match status" value="1"/>
</dbReference>
<dbReference type="InterPro" id="IPR003961">
    <property type="entry name" value="FN3_dom"/>
</dbReference>
<dbReference type="PROSITE" id="PS00108">
    <property type="entry name" value="PROTEIN_KINASE_ST"/>
    <property type="match status" value="1"/>
</dbReference>
<dbReference type="FunFam" id="1.10.510.10:FF:000175">
    <property type="entry name" value="Myosin light chain kinase, smooth muscle"/>
    <property type="match status" value="1"/>
</dbReference>
<evidence type="ECO:0000256" key="18">
    <source>
        <dbReference type="ARBA" id="ARBA00022842"/>
    </source>
</evidence>
<feature type="compositionally biased region" description="Basic and acidic residues" evidence="26">
    <location>
        <begin position="1215"/>
        <end position="1232"/>
    </location>
</feature>
<evidence type="ECO:0000256" key="8">
    <source>
        <dbReference type="ARBA" id="ARBA00022490"/>
    </source>
</evidence>
<keyword evidence="20" id="KW-0130">Cell adhesion</keyword>
<dbReference type="SMART" id="SM00409">
    <property type="entry name" value="IG"/>
    <property type="match status" value="14"/>
</dbReference>
<evidence type="ECO:0000256" key="3">
    <source>
        <dbReference type="ARBA" id="ARBA00004161"/>
    </source>
</evidence>
<feature type="region of interest" description="Disordered" evidence="26">
    <location>
        <begin position="1341"/>
        <end position="1565"/>
    </location>
</feature>
<dbReference type="InterPro" id="IPR011009">
    <property type="entry name" value="Kinase-like_dom_sf"/>
</dbReference>
<feature type="compositionally biased region" description="Polar residues" evidence="26">
    <location>
        <begin position="4211"/>
        <end position="4242"/>
    </location>
</feature>
<dbReference type="InterPro" id="IPR017441">
    <property type="entry name" value="Protein_kinase_ATP_BS"/>
</dbReference>
<dbReference type="InterPro" id="IPR000719">
    <property type="entry name" value="Prot_kinase_dom"/>
</dbReference>
<keyword evidence="22" id="KW-0514">Muscle protein</keyword>
<dbReference type="FunFam" id="2.60.40.10:FF:001053">
    <property type="entry name" value="Uncharacterized protein, isoform D"/>
    <property type="match status" value="1"/>
</dbReference>
<feature type="compositionally biased region" description="Basic and acidic residues" evidence="26">
    <location>
        <begin position="2103"/>
        <end position="2144"/>
    </location>
</feature>
<evidence type="ECO:0000256" key="6">
    <source>
        <dbReference type="ARBA" id="ARBA00021842"/>
    </source>
</evidence>
<feature type="compositionally biased region" description="Polar residues" evidence="26">
    <location>
        <begin position="4950"/>
        <end position="4978"/>
    </location>
</feature>
<feature type="region of interest" description="Disordered" evidence="26">
    <location>
        <begin position="5258"/>
        <end position="5298"/>
    </location>
</feature>
<feature type="compositionally biased region" description="Basic and acidic residues" evidence="26">
    <location>
        <begin position="1521"/>
        <end position="1533"/>
    </location>
</feature>
<feature type="domain" description="Ig-like" evidence="28">
    <location>
        <begin position="2850"/>
        <end position="2939"/>
    </location>
</feature>
<dbReference type="InterPro" id="IPR036179">
    <property type="entry name" value="Ig-like_dom_sf"/>
</dbReference>
<feature type="compositionally biased region" description="Polar residues" evidence="26">
    <location>
        <begin position="4378"/>
        <end position="4392"/>
    </location>
</feature>
<dbReference type="InterPro" id="IPR003598">
    <property type="entry name" value="Ig_sub2"/>
</dbReference>
<evidence type="ECO:0000259" key="29">
    <source>
        <dbReference type="PROSITE" id="PS50853"/>
    </source>
</evidence>
<feature type="compositionally biased region" description="Basic and acidic residues" evidence="26">
    <location>
        <begin position="4979"/>
        <end position="4992"/>
    </location>
</feature>
<feature type="region of interest" description="Disordered" evidence="26">
    <location>
        <begin position="5062"/>
        <end position="5087"/>
    </location>
</feature>
<dbReference type="Gene3D" id="1.10.510.10">
    <property type="entry name" value="Transferase(Phosphotransferase) domain 1"/>
    <property type="match status" value="1"/>
</dbReference>
<feature type="domain" description="Ig-like" evidence="28">
    <location>
        <begin position="3422"/>
        <end position="3511"/>
    </location>
</feature>
<feature type="domain" description="Fibronectin type-III" evidence="29">
    <location>
        <begin position="5180"/>
        <end position="5274"/>
    </location>
</feature>
<feature type="compositionally biased region" description="Polar residues" evidence="26">
    <location>
        <begin position="5665"/>
        <end position="5676"/>
    </location>
</feature>
<feature type="domain" description="Ig-like" evidence="28">
    <location>
        <begin position="3837"/>
        <end position="3925"/>
    </location>
</feature>
<dbReference type="GO" id="GO:0046872">
    <property type="term" value="F:metal ion binding"/>
    <property type="evidence" value="ECO:0007669"/>
    <property type="project" value="UniProtKB-KW"/>
</dbReference>
<dbReference type="FunFam" id="2.60.40.10:FF:001452">
    <property type="entry name" value="Uncharacterized protein, isoform F"/>
    <property type="match status" value="1"/>
</dbReference>
<feature type="compositionally biased region" description="Basic and acidic residues" evidence="26">
    <location>
        <begin position="5062"/>
        <end position="5076"/>
    </location>
</feature>
<organism evidence="30 31">
    <name type="scientific">Hyalella azteca</name>
    <name type="common">Amphipod</name>
    <dbReference type="NCBI Taxonomy" id="294128"/>
    <lineage>
        <taxon>Eukaryota</taxon>
        <taxon>Metazoa</taxon>
        <taxon>Ecdysozoa</taxon>
        <taxon>Arthropoda</taxon>
        <taxon>Crustacea</taxon>
        <taxon>Multicrustacea</taxon>
        <taxon>Malacostraca</taxon>
        <taxon>Eumalacostraca</taxon>
        <taxon>Peracarida</taxon>
        <taxon>Amphipoda</taxon>
        <taxon>Senticaudata</taxon>
        <taxon>Talitrida</taxon>
        <taxon>Talitroidea</taxon>
        <taxon>Hyalellidae</taxon>
        <taxon>Hyalella</taxon>
    </lineage>
</organism>
<evidence type="ECO:0000256" key="19">
    <source>
        <dbReference type="ARBA" id="ARBA00022860"/>
    </source>
</evidence>
<feature type="domain" description="Ig-like" evidence="28">
    <location>
        <begin position="3537"/>
        <end position="3625"/>
    </location>
</feature>
<feature type="compositionally biased region" description="Basic and acidic residues" evidence="26">
    <location>
        <begin position="1715"/>
        <end position="1730"/>
    </location>
</feature>
<evidence type="ECO:0000256" key="9">
    <source>
        <dbReference type="ARBA" id="ARBA00022527"/>
    </source>
</evidence>
<feature type="compositionally biased region" description="Basic and acidic residues" evidence="26">
    <location>
        <begin position="663"/>
        <end position="675"/>
    </location>
</feature>
<feature type="compositionally biased region" description="Basic and acidic residues" evidence="26">
    <location>
        <begin position="1397"/>
        <end position="1437"/>
    </location>
</feature>
<feature type="region of interest" description="Disordered" evidence="26">
    <location>
        <begin position="1762"/>
        <end position="2005"/>
    </location>
</feature>
<proteinExistence type="inferred from homology"/>
<feature type="compositionally biased region" description="Polar residues" evidence="26">
    <location>
        <begin position="1080"/>
        <end position="1091"/>
    </location>
</feature>
<feature type="compositionally biased region" description="Low complexity" evidence="26">
    <location>
        <begin position="5759"/>
        <end position="5771"/>
    </location>
</feature>
<dbReference type="InterPro" id="IPR013783">
    <property type="entry name" value="Ig-like_fold"/>
</dbReference>
<feature type="compositionally biased region" description="Basic and acidic residues" evidence="26">
    <location>
        <begin position="1361"/>
        <end position="1374"/>
    </location>
</feature>
<comment type="subcellular location">
    <subcellularLocation>
        <location evidence="3">Cytoplasm</location>
        <location evidence="3">Myofibril</location>
        <location evidence="3">Sarcomere</location>
        <location evidence="3">A band</location>
    </subcellularLocation>
</comment>
<feature type="compositionally biased region" description="Basic and acidic residues" evidence="26">
    <location>
        <begin position="1762"/>
        <end position="1802"/>
    </location>
</feature>
<evidence type="ECO:0000259" key="27">
    <source>
        <dbReference type="PROSITE" id="PS50011"/>
    </source>
</evidence>
<feature type="region of interest" description="Disordered" evidence="26">
    <location>
        <begin position="621"/>
        <end position="678"/>
    </location>
</feature>
<keyword evidence="8" id="KW-0963">Cytoplasm</keyword>
<comment type="cofactor">
    <cofactor evidence="2">
        <name>Mg(2+)</name>
        <dbReference type="ChEBI" id="CHEBI:18420"/>
    </cofactor>
</comment>
<feature type="region of interest" description="Disordered" evidence="26">
    <location>
        <begin position="1063"/>
        <end position="1139"/>
    </location>
</feature>
<comment type="cofactor">
    <cofactor evidence="1">
        <name>Ca(2+)</name>
        <dbReference type="ChEBI" id="CHEBI:29108"/>
    </cofactor>
</comment>
<feature type="compositionally biased region" description="Polar residues" evidence="26">
    <location>
        <begin position="4602"/>
        <end position="4617"/>
    </location>
</feature>
<dbReference type="PANTHER" id="PTHR47633">
    <property type="entry name" value="IMMUNOGLOBULIN"/>
    <property type="match status" value="1"/>
</dbReference>
<evidence type="ECO:0000256" key="11">
    <source>
        <dbReference type="ARBA" id="ARBA00022679"/>
    </source>
</evidence>
<evidence type="ECO:0000256" key="12">
    <source>
        <dbReference type="ARBA" id="ARBA00022723"/>
    </source>
</evidence>
<dbReference type="PROSITE" id="PS50853">
    <property type="entry name" value="FN3"/>
    <property type="match status" value="2"/>
</dbReference>
<keyword evidence="12" id="KW-0479">Metal-binding</keyword>
<dbReference type="GO" id="GO:0004687">
    <property type="term" value="F:myosin light chain kinase activity"/>
    <property type="evidence" value="ECO:0007669"/>
    <property type="project" value="UniProtKB-EC"/>
</dbReference>
<evidence type="ECO:0000259" key="28">
    <source>
        <dbReference type="PROSITE" id="PS50835"/>
    </source>
</evidence>
<dbReference type="CDD" id="cd00063">
    <property type="entry name" value="FN3"/>
    <property type="match status" value="2"/>
</dbReference>
<feature type="region of interest" description="Disordered" evidence="26">
    <location>
        <begin position="2053"/>
        <end position="2219"/>
    </location>
</feature>
<accession>A0A979FID1</accession>
<dbReference type="Gene3D" id="2.60.40.10">
    <property type="entry name" value="Immunoglobulins"/>
    <property type="match status" value="16"/>
</dbReference>
<dbReference type="Gene3D" id="3.30.200.20">
    <property type="entry name" value="Phosphorylase Kinase, domain 1"/>
    <property type="match status" value="1"/>
</dbReference>
<keyword evidence="15" id="KW-0418">Kinase</keyword>
<dbReference type="Pfam" id="PF07679">
    <property type="entry name" value="I-set"/>
    <property type="match status" value="13"/>
</dbReference>
<keyword evidence="16" id="KW-0106">Calcium</keyword>
<dbReference type="SUPFAM" id="SSF56112">
    <property type="entry name" value="Protein kinase-like (PK-like)"/>
    <property type="match status" value="1"/>
</dbReference>
<evidence type="ECO:0000256" key="21">
    <source>
        <dbReference type="ARBA" id="ARBA00023157"/>
    </source>
</evidence>
<evidence type="ECO:0000256" key="7">
    <source>
        <dbReference type="ARBA" id="ARBA00022433"/>
    </source>
</evidence>
<dbReference type="Pfam" id="PF00069">
    <property type="entry name" value="Pkinase"/>
    <property type="match status" value="1"/>
</dbReference>
<dbReference type="RefSeq" id="XP_047736467.1">
    <property type="nucleotide sequence ID" value="XM_047880511.1"/>
</dbReference>
<feature type="domain" description="Fibronectin type-III" evidence="29">
    <location>
        <begin position="2980"/>
        <end position="3074"/>
    </location>
</feature>
<dbReference type="SMART" id="SM00220">
    <property type="entry name" value="S_TKc"/>
    <property type="match status" value="1"/>
</dbReference>
<keyword evidence="30" id="KW-1185">Reference proteome</keyword>
<dbReference type="FunFam" id="2.60.40.10:FF:000032">
    <property type="entry name" value="palladin isoform X1"/>
    <property type="match status" value="2"/>
</dbReference>
<feature type="compositionally biased region" description="Low complexity" evidence="26">
    <location>
        <begin position="3649"/>
        <end position="3665"/>
    </location>
</feature>
<evidence type="ECO:0000256" key="23">
    <source>
        <dbReference type="ARBA" id="ARBA00023319"/>
    </source>
</evidence>
<feature type="domain" description="Ig-like" evidence="28">
    <location>
        <begin position="3935"/>
        <end position="4054"/>
    </location>
</feature>
<feature type="domain" description="Protein kinase" evidence="27">
    <location>
        <begin position="5320"/>
        <end position="5575"/>
    </location>
</feature>
<keyword evidence="17 25" id="KW-0067">ATP-binding</keyword>
<keyword evidence="23" id="KW-0393">Immunoglobulin domain</keyword>
<evidence type="ECO:0000256" key="24">
    <source>
        <dbReference type="ARBA" id="ARBA00030959"/>
    </source>
</evidence>
<dbReference type="GO" id="GO:0045989">
    <property type="term" value="P:positive regulation of striated muscle contraction"/>
    <property type="evidence" value="ECO:0007669"/>
    <property type="project" value="UniProtKB-ARBA"/>
</dbReference>
<evidence type="ECO:0000313" key="31">
    <source>
        <dbReference type="RefSeq" id="XP_047736467.1"/>
    </source>
</evidence>
<dbReference type="GO" id="GO:0009653">
    <property type="term" value="P:anatomical structure morphogenesis"/>
    <property type="evidence" value="ECO:0007669"/>
    <property type="project" value="UniProtKB-ARBA"/>
</dbReference>
<feature type="compositionally biased region" description="Basic and acidic residues" evidence="26">
    <location>
        <begin position="2244"/>
        <end position="2270"/>
    </location>
</feature>
<feature type="region of interest" description="Disordered" evidence="26">
    <location>
        <begin position="4169"/>
        <end position="4273"/>
    </location>
</feature>
<evidence type="ECO:0000256" key="2">
    <source>
        <dbReference type="ARBA" id="ARBA00001946"/>
    </source>
</evidence>
<dbReference type="InterPro" id="IPR007110">
    <property type="entry name" value="Ig-like_dom"/>
</dbReference>
<feature type="compositionally biased region" description="Basic and acidic residues" evidence="26">
    <location>
        <begin position="1696"/>
        <end position="1708"/>
    </location>
</feature>
<feature type="compositionally biased region" description="Basic and acidic residues" evidence="26">
    <location>
        <begin position="1093"/>
        <end position="1133"/>
    </location>
</feature>
<dbReference type="GO" id="GO:0007155">
    <property type="term" value="P:cell adhesion"/>
    <property type="evidence" value="ECO:0007669"/>
    <property type="project" value="UniProtKB-KW"/>
</dbReference>
<dbReference type="GO" id="GO:0005516">
    <property type="term" value="F:calmodulin binding"/>
    <property type="evidence" value="ECO:0007669"/>
    <property type="project" value="UniProtKB-KW"/>
</dbReference>
<feature type="compositionally biased region" description="Low complexity" evidence="26">
    <location>
        <begin position="4243"/>
        <end position="4267"/>
    </location>
</feature>
<feature type="binding site" evidence="25">
    <location>
        <position position="5349"/>
    </location>
    <ligand>
        <name>ATP</name>
        <dbReference type="ChEBI" id="CHEBI:30616"/>
    </ligand>
</feature>
<evidence type="ECO:0000256" key="17">
    <source>
        <dbReference type="ARBA" id="ARBA00022840"/>
    </source>
</evidence>
<dbReference type="FunFam" id="2.60.40.10:FF:000107">
    <property type="entry name" value="Myosin, light chain kinase a"/>
    <property type="match status" value="2"/>
</dbReference>
<comment type="similarity">
    <text evidence="4">Belongs to the protein kinase superfamily. CAMK Ser/Thr protein kinase family.</text>
</comment>
<gene>
    <name evidence="31" type="primary">LOC108682041</name>
</gene>
<dbReference type="GO" id="GO:0005524">
    <property type="term" value="F:ATP binding"/>
    <property type="evidence" value="ECO:0007669"/>
    <property type="project" value="UniProtKB-UniRule"/>
</dbReference>
<dbReference type="PROSITE" id="PS50835">
    <property type="entry name" value="IG_LIKE"/>
    <property type="match status" value="13"/>
</dbReference>
<feature type="compositionally biased region" description="Low complexity" evidence="26">
    <location>
        <begin position="4890"/>
        <end position="4904"/>
    </location>
</feature>
<dbReference type="InterPro" id="IPR013098">
    <property type="entry name" value="Ig_I-set"/>
</dbReference>
<feature type="compositionally biased region" description="Polar residues" evidence="26">
    <location>
        <begin position="4188"/>
        <end position="4202"/>
    </location>
</feature>
<feature type="compositionally biased region" description="Basic and acidic residues" evidence="26">
    <location>
        <begin position="1925"/>
        <end position="1946"/>
    </location>
</feature>
<feature type="domain" description="Ig-like" evidence="28">
    <location>
        <begin position="3078"/>
        <end position="3180"/>
    </location>
</feature>
<keyword evidence="7" id="KW-0787">Thick filament</keyword>
<feature type="compositionally biased region" description="Basic and acidic residues" evidence="26">
    <location>
        <begin position="2511"/>
        <end position="2526"/>
    </location>
</feature>
<evidence type="ECO:0000256" key="20">
    <source>
        <dbReference type="ARBA" id="ARBA00022889"/>
    </source>
</evidence>
<dbReference type="PROSITE" id="PS00107">
    <property type="entry name" value="PROTEIN_KINASE_ATP"/>
    <property type="match status" value="1"/>
</dbReference>
<feature type="compositionally biased region" description="Basic and acidic residues" evidence="26">
    <location>
        <begin position="1885"/>
        <end position="1902"/>
    </location>
</feature>
<dbReference type="GO" id="GO:0060298">
    <property type="term" value="P:positive regulation of sarcomere organization"/>
    <property type="evidence" value="ECO:0007669"/>
    <property type="project" value="UniProtKB-ARBA"/>
</dbReference>
<dbReference type="SUPFAM" id="SSF49265">
    <property type="entry name" value="Fibronectin type III"/>
    <property type="match status" value="2"/>
</dbReference>
<feature type="compositionally biased region" description="Basic and acidic residues" evidence="26">
    <location>
        <begin position="3635"/>
        <end position="3648"/>
    </location>
</feature>
<feature type="domain" description="Ig-like" evidence="28">
    <location>
        <begin position="2532"/>
        <end position="2623"/>
    </location>
</feature>
<feature type="compositionally biased region" description="Polar residues" evidence="26">
    <location>
        <begin position="634"/>
        <end position="656"/>
    </location>
</feature>
<feature type="compositionally biased region" description="Polar residues" evidence="26">
    <location>
        <begin position="984"/>
        <end position="1001"/>
    </location>
</feature>
<evidence type="ECO:0000256" key="14">
    <source>
        <dbReference type="ARBA" id="ARBA00022741"/>
    </source>
</evidence>
<keyword evidence="18" id="KW-0460">Magnesium</keyword>
<evidence type="ECO:0000313" key="30">
    <source>
        <dbReference type="Proteomes" id="UP000694843"/>
    </source>
</evidence>